<dbReference type="RefSeq" id="XP_005716822.1">
    <property type="nucleotide sequence ID" value="XM_005716765.1"/>
</dbReference>
<evidence type="ECO:0000313" key="1">
    <source>
        <dbReference type="EMBL" id="CDF37003.1"/>
    </source>
</evidence>
<gene>
    <name evidence="1" type="ORF">CHC_T00004992001</name>
</gene>
<dbReference type="GeneID" id="17324532"/>
<reference evidence="2" key="1">
    <citation type="journal article" date="2013" name="Proc. Natl. Acad. Sci. U.S.A.">
        <title>Genome structure and metabolic features in the red seaweed Chondrus crispus shed light on evolution of the Archaeplastida.</title>
        <authorList>
            <person name="Collen J."/>
            <person name="Porcel B."/>
            <person name="Carre W."/>
            <person name="Ball S.G."/>
            <person name="Chaparro C."/>
            <person name="Tonon T."/>
            <person name="Barbeyron T."/>
            <person name="Michel G."/>
            <person name="Noel B."/>
            <person name="Valentin K."/>
            <person name="Elias M."/>
            <person name="Artiguenave F."/>
            <person name="Arun A."/>
            <person name="Aury J.M."/>
            <person name="Barbosa-Neto J.F."/>
            <person name="Bothwell J.H."/>
            <person name="Bouget F.Y."/>
            <person name="Brillet L."/>
            <person name="Cabello-Hurtado F."/>
            <person name="Capella-Gutierrez S."/>
            <person name="Charrier B."/>
            <person name="Cladiere L."/>
            <person name="Cock J.M."/>
            <person name="Coelho S.M."/>
            <person name="Colleoni C."/>
            <person name="Czjzek M."/>
            <person name="Da Silva C."/>
            <person name="Delage L."/>
            <person name="Denoeud F."/>
            <person name="Deschamps P."/>
            <person name="Dittami S.M."/>
            <person name="Gabaldon T."/>
            <person name="Gachon C.M."/>
            <person name="Groisillier A."/>
            <person name="Herve C."/>
            <person name="Jabbari K."/>
            <person name="Katinka M."/>
            <person name="Kloareg B."/>
            <person name="Kowalczyk N."/>
            <person name="Labadie K."/>
            <person name="Leblanc C."/>
            <person name="Lopez P.J."/>
            <person name="McLachlan D.H."/>
            <person name="Meslet-Cladiere L."/>
            <person name="Moustafa A."/>
            <person name="Nehr Z."/>
            <person name="Nyvall Collen P."/>
            <person name="Panaud O."/>
            <person name="Partensky F."/>
            <person name="Poulain J."/>
            <person name="Rensing S.A."/>
            <person name="Rousvoal S."/>
            <person name="Samson G."/>
            <person name="Symeonidi A."/>
            <person name="Weissenbach J."/>
            <person name="Zambounis A."/>
            <person name="Wincker P."/>
            <person name="Boyen C."/>
        </authorList>
    </citation>
    <scope>NUCLEOTIDE SEQUENCE [LARGE SCALE GENOMIC DNA]</scope>
    <source>
        <strain evidence="2">cv. Stackhouse</strain>
    </source>
</reference>
<proteinExistence type="predicted"/>
<dbReference type="EMBL" id="HG001808">
    <property type="protein sequence ID" value="CDF37003.1"/>
    <property type="molecule type" value="Genomic_DNA"/>
</dbReference>
<dbReference type="AlphaFoldDB" id="R7QH01"/>
<dbReference type="Proteomes" id="UP000012073">
    <property type="component" value="Unassembled WGS sequence"/>
</dbReference>
<name>R7QH01_CHOCR</name>
<evidence type="ECO:0000313" key="2">
    <source>
        <dbReference type="Proteomes" id="UP000012073"/>
    </source>
</evidence>
<sequence length="100" mass="11236">MIGVRCKICIRQLGDSIFREPVVARPAVVASIISEVASEHWPFPIVELISYILLTRQPYAQLAYLPTLVASKQKKNVKDLHNSCRFLSTMFPYVNSIGST</sequence>
<dbReference type="KEGG" id="ccp:CHC_T00004992001"/>
<organism evidence="1 2">
    <name type="scientific">Chondrus crispus</name>
    <name type="common">Carrageen Irish moss</name>
    <name type="synonym">Polymorpha crispa</name>
    <dbReference type="NCBI Taxonomy" id="2769"/>
    <lineage>
        <taxon>Eukaryota</taxon>
        <taxon>Rhodophyta</taxon>
        <taxon>Florideophyceae</taxon>
        <taxon>Rhodymeniophycidae</taxon>
        <taxon>Gigartinales</taxon>
        <taxon>Gigartinaceae</taxon>
        <taxon>Chondrus</taxon>
    </lineage>
</organism>
<keyword evidence="2" id="KW-1185">Reference proteome</keyword>
<dbReference type="Gramene" id="CDF37003">
    <property type="protein sequence ID" value="CDF37003"/>
    <property type="gene ID" value="CHC_T00004992001"/>
</dbReference>
<protein>
    <submittedName>
        <fullName evidence="1">Uncharacterized protein</fullName>
    </submittedName>
</protein>
<accession>R7QH01</accession>